<feature type="compositionally biased region" description="Low complexity" evidence="8">
    <location>
        <begin position="662"/>
        <end position="679"/>
    </location>
</feature>
<keyword evidence="7" id="KW-0648">Protein biosynthesis</keyword>
<name>A0A166SQ02_9AGAM</name>
<keyword evidence="6" id="KW-0694">RNA-binding</keyword>
<dbReference type="InterPro" id="IPR000210">
    <property type="entry name" value="BTB/POZ_dom"/>
</dbReference>
<dbReference type="STRING" id="436010.A0A166SQ02"/>
<proteinExistence type="inferred from homology"/>
<dbReference type="Gene3D" id="3.30.710.10">
    <property type="entry name" value="Potassium Channel Kv1.1, Chain A"/>
    <property type="match status" value="1"/>
</dbReference>
<sequence>MHLSPSLQPVTSSSLSPVDHIDTSANSSNALSFALDDSLISVAGLETYSGATQLSVTTDTLTVQRPVHERYYFEDGTVQVEIAGVLYNIHRHFLEKDSSFFELIDQDSRPIALPGIAAADFDAFLSIFYPKEYGSLEATTVKEWSAILSLADNWGFRRIRALAIAQITHIASPVDTVVLGRRYSIGGDGWRPADAYRAICLRPDPLTLEEGNLLGMEDVIKITSIRQEYGLGSRSPGSPPPPTLEQISSHFGLPDRGHKHTQALSLISISASGKDEERARKYEGENERVRKEAEEVERLKAEETEHVQQAEADKARKAIDKTAAAQKAAEDAERIKEEEAVAAATAEPPSELVSNKRKSALNINSPEGVERKVEALLIILTMEKFDSISDQIIAWANKSETEKHGQMLIQVIGLVFKQAIEQVVWSEMYARLCKKMMEKINATVQHDGIKNNEGKPIAGGQLFRKYLLNRCQEESERAWIAKDDAAAVAVVKPGEDEDIKAVNGIIKDGGDELYSEEYYTAAKRPGLGLIKFIGELFNVQMLTERITHECVQQLLRNAENQEDKIEGLCMLLQTVGALLDTPKAHAHMDAYFSRIQYLSCSHNLSPHMQLVLQDVIELRERKWIARDTTPTKVDVRKLFQGSGSSSTPTPPAEIAASPSVRPSNLPPQQLQYPPQGQQSQPPPTLQLDTQSYTPQQQQQPMPVPGWPGHYYQQDPYLQQAYYPQQWYMPGTPIPQQQHMPPQFHPHPPPGPQSQPGMPMSPRNPQMPLQPGTPTQSPALTHQPTHSNGSVSAIASPT</sequence>
<keyword evidence="5" id="KW-0597">Phosphoprotein</keyword>
<evidence type="ECO:0000313" key="11">
    <source>
        <dbReference type="Proteomes" id="UP000076532"/>
    </source>
</evidence>
<evidence type="ECO:0000256" key="2">
    <source>
        <dbReference type="ARBA" id="ARBA00005775"/>
    </source>
</evidence>
<feature type="region of interest" description="Disordered" evidence="8">
    <location>
        <begin position="728"/>
        <end position="797"/>
    </location>
</feature>
<keyword evidence="3" id="KW-0963">Cytoplasm</keyword>
<dbReference type="EMBL" id="KV417497">
    <property type="protein sequence ID" value="KZP29702.1"/>
    <property type="molecule type" value="Genomic_DNA"/>
</dbReference>
<dbReference type="Proteomes" id="UP000076532">
    <property type="component" value="Unassembled WGS sequence"/>
</dbReference>
<dbReference type="PANTHER" id="PTHR23253:SF9">
    <property type="entry name" value="EUKARYOTIC TRANSLATION INITIATION FACTOR 4 GAMMA 2"/>
    <property type="match status" value="1"/>
</dbReference>
<dbReference type="SMART" id="SM00543">
    <property type="entry name" value="MIF4G"/>
    <property type="match status" value="1"/>
</dbReference>
<evidence type="ECO:0000256" key="6">
    <source>
        <dbReference type="ARBA" id="ARBA00022884"/>
    </source>
</evidence>
<dbReference type="GO" id="GO:0003743">
    <property type="term" value="F:translation initiation factor activity"/>
    <property type="evidence" value="ECO:0007669"/>
    <property type="project" value="UniProtKB-KW"/>
</dbReference>
<evidence type="ECO:0000256" key="5">
    <source>
        <dbReference type="ARBA" id="ARBA00022553"/>
    </source>
</evidence>
<comment type="similarity">
    <text evidence="2">Belongs to the eukaryotic initiation factor 4G family.</text>
</comment>
<dbReference type="Gene3D" id="1.25.40.180">
    <property type="match status" value="1"/>
</dbReference>
<keyword evidence="4" id="KW-0396">Initiation factor</keyword>
<dbReference type="Pfam" id="PF02854">
    <property type="entry name" value="MIF4G"/>
    <property type="match status" value="1"/>
</dbReference>
<dbReference type="GO" id="GO:0010494">
    <property type="term" value="C:cytoplasmic stress granule"/>
    <property type="evidence" value="ECO:0007669"/>
    <property type="project" value="UniProtKB-ARBA"/>
</dbReference>
<feature type="compositionally biased region" description="Polar residues" evidence="8">
    <location>
        <begin position="771"/>
        <end position="797"/>
    </location>
</feature>
<organism evidence="10 11">
    <name type="scientific">Athelia psychrophila</name>
    <dbReference type="NCBI Taxonomy" id="1759441"/>
    <lineage>
        <taxon>Eukaryota</taxon>
        <taxon>Fungi</taxon>
        <taxon>Dikarya</taxon>
        <taxon>Basidiomycota</taxon>
        <taxon>Agaricomycotina</taxon>
        <taxon>Agaricomycetes</taxon>
        <taxon>Agaricomycetidae</taxon>
        <taxon>Atheliales</taxon>
        <taxon>Atheliaceae</taxon>
        <taxon>Athelia</taxon>
    </lineage>
</organism>
<feature type="domain" description="BTB" evidence="9">
    <location>
        <begin position="74"/>
        <end position="137"/>
    </location>
</feature>
<feature type="region of interest" description="Disordered" evidence="8">
    <location>
        <begin position="274"/>
        <end position="294"/>
    </location>
</feature>
<evidence type="ECO:0000256" key="4">
    <source>
        <dbReference type="ARBA" id="ARBA00022540"/>
    </source>
</evidence>
<reference evidence="10 11" key="1">
    <citation type="journal article" date="2016" name="Mol. Biol. Evol.">
        <title>Comparative Genomics of Early-Diverging Mushroom-Forming Fungi Provides Insights into the Origins of Lignocellulose Decay Capabilities.</title>
        <authorList>
            <person name="Nagy L.G."/>
            <person name="Riley R."/>
            <person name="Tritt A."/>
            <person name="Adam C."/>
            <person name="Daum C."/>
            <person name="Floudas D."/>
            <person name="Sun H."/>
            <person name="Yadav J.S."/>
            <person name="Pangilinan J."/>
            <person name="Larsson K.H."/>
            <person name="Matsuura K."/>
            <person name="Barry K."/>
            <person name="Labutti K."/>
            <person name="Kuo R."/>
            <person name="Ohm R.A."/>
            <person name="Bhattacharya S.S."/>
            <person name="Shirouzu T."/>
            <person name="Yoshinaga Y."/>
            <person name="Martin F.M."/>
            <person name="Grigoriev I.V."/>
            <person name="Hibbett D.S."/>
        </authorList>
    </citation>
    <scope>NUCLEOTIDE SEQUENCE [LARGE SCALE GENOMIC DNA]</scope>
    <source>
        <strain evidence="10 11">CBS 109695</strain>
    </source>
</reference>
<feature type="region of interest" description="Disordered" evidence="8">
    <location>
        <begin position="639"/>
        <end position="710"/>
    </location>
</feature>
<evidence type="ECO:0000313" key="10">
    <source>
        <dbReference type="EMBL" id="KZP29702.1"/>
    </source>
</evidence>
<dbReference type="InterPro" id="IPR003890">
    <property type="entry name" value="MIF4G-like_typ-3"/>
</dbReference>
<comment type="subcellular location">
    <subcellularLocation>
        <location evidence="1">Cytoplasm</location>
    </subcellularLocation>
</comment>
<dbReference type="PANTHER" id="PTHR23253">
    <property type="entry name" value="EUKARYOTIC TRANSLATION INITIATION FACTOR 4 GAMMA"/>
    <property type="match status" value="1"/>
</dbReference>
<evidence type="ECO:0000256" key="7">
    <source>
        <dbReference type="ARBA" id="ARBA00022917"/>
    </source>
</evidence>
<gene>
    <name evidence="10" type="ORF">FIBSPDRAFT_1038732</name>
</gene>
<dbReference type="InterPro" id="IPR011333">
    <property type="entry name" value="SKP1/BTB/POZ_sf"/>
</dbReference>
<dbReference type="SUPFAM" id="SSF48371">
    <property type="entry name" value="ARM repeat"/>
    <property type="match status" value="1"/>
</dbReference>
<evidence type="ECO:0000259" key="9">
    <source>
        <dbReference type="PROSITE" id="PS50097"/>
    </source>
</evidence>
<dbReference type="PROSITE" id="PS50097">
    <property type="entry name" value="BTB"/>
    <property type="match status" value="1"/>
</dbReference>
<protein>
    <submittedName>
        <fullName evidence="10">ARM repeat-containing protein</fullName>
    </submittedName>
</protein>
<keyword evidence="11" id="KW-1185">Reference proteome</keyword>
<dbReference type="InterPro" id="IPR016024">
    <property type="entry name" value="ARM-type_fold"/>
</dbReference>
<dbReference type="OrthoDB" id="514777at2759"/>
<dbReference type="AlphaFoldDB" id="A0A166SQ02"/>
<evidence type="ECO:0000256" key="3">
    <source>
        <dbReference type="ARBA" id="ARBA00022490"/>
    </source>
</evidence>
<evidence type="ECO:0000256" key="1">
    <source>
        <dbReference type="ARBA" id="ARBA00004496"/>
    </source>
</evidence>
<evidence type="ECO:0000256" key="8">
    <source>
        <dbReference type="SAM" id="MobiDB-lite"/>
    </source>
</evidence>
<accession>A0A166SQ02</accession>
<dbReference type="GO" id="GO:0016281">
    <property type="term" value="C:eukaryotic translation initiation factor 4F complex"/>
    <property type="evidence" value="ECO:0007669"/>
    <property type="project" value="TreeGrafter"/>
</dbReference>
<dbReference type="GO" id="GO:0003729">
    <property type="term" value="F:mRNA binding"/>
    <property type="evidence" value="ECO:0007669"/>
    <property type="project" value="TreeGrafter"/>
</dbReference>
<feature type="compositionally biased region" description="Pro residues" evidence="8">
    <location>
        <begin position="742"/>
        <end position="752"/>
    </location>
</feature>
<dbReference type="FunFam" id="1.25.40.180:FF:000020">
    <property type="entry name" value="Eukaryotic translation initiation factor subunit"/>
    <property type="match status" value="1"/>
</dbReference>